<evidence type="ECO:0000256" key="1">
    <source>
        <dbReference type="SAM" id="SignalP"/>
    </source>
</evidence>
<dbReference type="HOGENOM" id="CLU_048734_0_0_6"/>
<evidence type="ECO:0000313" key="2">
    <source>
        <dbReference type="EMBL" id="EXF93419.1"/>
    </source>
</evidence>
<keyword evidence="1" id="KW-0732">Signal</keyword>
<dbReference type="EMBL" id="AFOY02000015">
    <property type="protein sequence ID" value="EXF93419.1"/>
    <property type="molecule type" value="Genomic_DNA"/>
</dbReference>
<proteinExistence type="predicted"/>
<evidence type="ECO:0000313" key="3">
    <source>
        <dbReference type="Proteomes" id="UP000022611"/>
    </source>
</evidence>
<dbReference type="Proteomes" id="UP000022611">
    <property type="component" value="Unassembled WGS sequence"/>
</dbReference>
<accession>A0A010RX18</accession>
<protein>
    <submittedName>
        <fullName evidence="2">Sigma E regulatory protein, MucB/RseB</fullName>
    </submittedName>
</protein>
<dbReference type="Pfam" id="PF07044">
    <property type="entry name" value="DUF1329"/>
    <property type="match status" value="1"/>
</dbReference>
<dbReference type="AlphaFoldDB" id="A0A010RX18"/>
<dbReference type="CDD" id="cd16329">
    <property type="entry name" value="LolA_like"/>
    <property type="match status" value="1"/>
</dbReference>
<reference evidence="2 3" key="1">
    <citation type="journal article" date="2011" name="J. Bacteriol.">
        <title>Draft genome sequence of the polycyclic aromatic hydrocarbon-degrading, genetically engineered bioluminescent bioreporter Pseudomonas fluorescens HK44.</title>
        <authorList>
            <person name="Chauhan A."/>
            <person name="Layton A.C."/>
            <person name="Williams D.E."/>
            <person name="Smartt A.E."/>
            <person name="Ripp S."/>
            <person name="Karpinets T.V."/>
            <person name="Brown S.D."/>
            <person name="Sayler G.S."/>
        </authorList>
    </citation>
    <scope>NUCLEOTIDE SEQUENCE [LARGE SCALE GENOMIC DNA]</scope>
    <source>
        <strain evidence="2 3">HK44</strain>
    </source>
</reference>
<dbReference type="RefSeq" id="WP_024265013.1">
    <property type="nucleotide sequence ID" value="NZ_AFOY02000015.1"/>
</dbReference>
<feature type="signal peptide" evidence="1">
    <location>
        <begin position="1"/>
        <end position="26"/>
    </location>
</feature>
<sequence length="460" mass="51426">MKITKTSVMLVAAVAVNAGMLASAYAQVSPDEAAKLGKELTCVGAEKAGNAEGTIPPYTGKYLGEVPGWNHVKFSGDQPVDPYAAEKPVVVITAQNMSQYEAHLTDGQKALFKRYPTTYKMNIYPGHRDYRYPDYVCARVMKNALSAKLVDDGMGIQGLGQVPFPIPKTGMEVLWNHQLPARAYTEEKISDLASILPNGSIGWGRAQARGMSQANSPTVEPKTEDGLQAMGWNTTLKPARDNGVISISQEPYNFLTHPRQAWSYSPSTRRVRQLPGYGYDQPMIGTNGTMTVDEDRLFNGSPERYTWKLLGKREIYIPANAYKANSASVTYAQMLTPNHPNPEFMRYELRRVWVLEADLKEGYRHLYGKRVLFLDEDTWHSVLADNYDARGQLWKHAMINYYYHPDMSAWQAGSQFFMDLNSGQYTGYGMTNESKKGPILNEGKFTADMYTADAARALGR</sequence>
<organism evidence="2 3">
    <name type="scientific">Pseudomonas fluorescens HK44</name>
    <dbReference type="NCBI Taxonomy" id="1042209"/>
    <lineage>
        <taxon>Bacteria</taxon>
        <taxon>Pseudomonadati</taxon>
        <taxon>Pseudomonadota</taxon>
        <taxon>Gammaproteobacteria</taxon>
        <taxon>Pseudomonadales</taxon>
        <taxon>Pseudomonadaceae</taxon>
        <taxon>Pseudomonas</taxon>
    </lineage>
</organism>
<dbReference type="Gene3D" id="2.50.20.10">
    <property type="entry name" value="Lipoprotein localisation LolA/LolB/LppX"/>
    <property type="match status" value="1"/>
</dbReference>
<dbReference type="eggNOG" id="ENOG502Z7HQ">
    <property type="taxonomic scope" value="Bacteria"/>
</dbReference>
<feature type="chain" id="PRO_5001456788" evidence="1">
    <location>
        <begin position="27"/>
        <end position="460"/>
    </location>
</feature>
<dbReference type="PATRIC" id="fig|1042209.11.peg.3772"/>
<comment type="caution">
    <text evidence="2">The sequence shown here is derived from an EMBL/GenBank/DDBJ whole genome shotgun (WGS) entry which is preliminary data.</text>
</comment>
<name>A0A010RX18_PSEFL</name>
<dbReference type="InterPro" id="IPR010752">
    <property type="entry name" value="DUF1329"/>
</dbReference>
<gene>
    <name evidence="2" type="ORF">HK44_006965</name>
</gene>